<organism evidence="2 3">
    <name type="scientific">Kluyvera ascorbata</name>
    <dbReference type="NCBI Taxonomy" id="51288"/>
    <lineage>
        <taxon>Bacteria</taxon>
        <taxon>Pseudomonadati</taxon>
        <taxon>Pseudomonadota</taxon>
        <taxon>Gammaproteobacteria</taxon>
        <taxon>Enterobacterales</taxon>
        <taxon>Enterobacteriaceae</taxon>
        <taxon>Kluyvera</taxon>
    </lineage>
</organism>
<dbReference type="EMBL" id="RHFN01000071">
    <property type="protein sequence ID" value="ROU08816.1"/>
    <property type="molecule type" value="Genomic_DNA"/>
</dbReference>
<evidence type="ECO:0000259" key="1">
    <source>
        <dbReference type="Pfam" id="PF05713"/>
    </source>
</evidence>
<dbReference type="AlphaFoldDB" id="A0A3N2RN69"/>
<name>A0A3N2RN69_9ENTR</name>
<proteinExistence type="predicted"/>
<sequence length="115" mass="13480">MSYRERYQRKNFISLCLSDEELSEIENIADRLNMKRAAAAREILVTNSKRLKSQIKKNDNSEILFLYSKISNNINQIAKKMNTNLDKFLSGNGEEFSLLIEEIFEDLERLKNNDT</sequence>
<protein>
    <submittedName>
        <fullName evidence="2">Plasmid mobilization relaxosome protein MobC</fullName>
    </submittedName>
</protein>
<gene>
    <name evidence="2" type="primary">mobC</name>
    <name evidence="2" type="ORF">EB837_26000</name>
</gene>
<reference evidence="2 3" key="1">
    <citation type="submission" date="2018-10" db="EMBL/GenBank/DDBJ databases">
        <title>Horizontal transference of carbapenem resistance between Klebsiella pneumoniae and Kluyvera ascorbata during abdominal infection: a case report.</title>
        <authorList>
            <person name="Raro O.H.F."/>
            <person name="Lima-Morales D."/>
            <person name="Barth A.L."/>
            <person name="Paim T.G.S."/>
            <person name="Mott M.P."/>
            <person name="Riche C.V.W."/>
            <person name="Teixeira U.F."/>
            <person name="Waechter F."/>
            <person name="Dias C.A.G."/>
        </authorList>
    </citation>
    <scope>NUCLEOTIDE SEQUENCE [LARGE SCALE GENOMIC DNA]</scope>
    <source>
        <strain evidence="2 3">OT2</strain>
    </source>
</reference>
<comment type="caution">
    <text evidence="2">The sequence shown here is derived from an EMBL/GenBank/DDBJ whole genome shotgun (WGS) entry which is preliminary data.</text>
</comment>
<accession>A0A3N2RN69</accession>
<dbReference type="RefSeq" id="WP_048982277.1">
    <property type="nucleotide sequence ID" value="NZ_RHFN01000071.1"/>
</dbReference>
<evidence type="ECO:0000313" key="3">
    <source>
        <dbReference type="Proteomes" id="UP000268051"/>
    </source>
</evidence>
<evidence type="ECO:0000313" key="2">
    <source>
        <dbReference type="EMBL" id="ROU08816.1"/>
    </source>
</evidence>
<dbReference type="Proteomes" id="UP000268051">
    <property type="component" value="Unassembled WGS sequence"/>
</dbReference>
<dbReference type="OrthoDB" id="7063687at2"/>
<feature type="domain" description="Bacterial mobilisation" evidence="1">
    <location>
        <begin position="68"/>
        <end position="85"/>
    </location>
</feature>
<dbReference type="Pfam" id="PF05713">
    <property type="entry name" value="MobC"/>
    <property type="match status" value="1"/>
</dbReference>
<dbReference type="InterPro" id="IPR008687">
    <property type="entry name" value="MobC"/>
</dbReference>